<evidence type="ECO:0000313" key="4">
    <source>
        <dbReference type="RefSeq" id="XP_015513545.2"/>
    </source>
</evidence>
<dbReference type="GeneID" id="107219734"/>
<gene>
    <name evidence="4" type="primary">LOC107219734</name>
</gene>
<dbReference type="AlphaFoldDB" id="A0A6J0BFD5"/>
<evidence type="ECO:0000256" key="1">
    <source>
        <dbReference type="SAM" id="MobiDB-lite"/>
    </source>
</evidence>
<organism evidence="4">
    <name type="scientific">Neodiprion lecontei</name>
    <name type="common">Redheaded pine sawfly</name>
    <dbReference type="NCBI Taxonomy" id="441921"/>
    <lineage>
        <taxon>Eukaryota</taxon>
        <taxon>Metazoa</taxon>
        <taxon>Ecdysozoa</taxon>
        <taxon>Arthropoda</taxon>
        <taxon>Hexapoda</taxon>
        <taxon>Insecta</taxon>
        <taxon>Pterygota</taxon>
        <taxon>Neoptera</taxon>
        <taxon>Endopterygota</taxon>
        <taxon>Hymenoptera</taxon>
        <taxon>Tenthredinoidea</taxon>
        <taxon>Diprionidae</taxon>
        <taxon>Diprioninae</taxon>
        <taxon>Neodiprion</taxon>
    </lineage>
</organism>
<keyword evidence="3" id="KW-1185">Reference proteome</keyword>
<dbReference type="RefSeq" id="XP_015513545.2">
    <property type="nucleotide sequence ID" value="XM_015658059.2"/>
</dbReference>
<accession>A0A6J0BFD5</accession>
<evidence type="ECO:0000313" key="3">
    <source>
        <dbReference type="Proteomes" id="UP000829291"/>
    </source>
</evidence>
<feature type="compositionally biased region" description="Basic and acidic residues" evidence="1">
    <location>
        <begin position="80"/>
        <end position="93"/>
    </location>
</feature>
<dbReference type="InterPro" id="IPR054323">
    <property type="entry name" value="SPMIP1_C"/>
</dbReference>
<feature type="domain" description="Sperm microtubule inner protein 1 C-terminal" evidence="2">
    <location>
        <begin position="76"/>
        <end position="193"/>
    </location>
</feature>
<dbReference type="KEGG" id="nlo:107219734"/>
<dbReference type="PANTHER" id="PTHR35826:SF1">
    <property type="entry name" value="PROTEIN ATP6V1FNB-LIKE"/>
    <property type="match status" value="1"/>
</dbReference>
<name>A0A6J0BFD5_NEOLC</name>
<protein>
    <submittedName>
        <fullName evidence="4">Protein ATP6V1FNB-like</fullName>
    </submittedName>
</protein>
<feature type="region of interest" description="Disordered" evidence="1">
    <location>
        <begin position="80"/>
        <end position="99"/>
    </location>
</feature>
<dbReference type="Pfam" id="PF22589">
    <property type="entry name" value="SPMIP1"/>
    <property type="match status" value="1"/>
</dbReference>
<dbReference type="OrthoDB" id="410807at2759"/>
<sequence>MLVKFFKSNIYNNIQFTKMVKNSSACDTRCQLLFTEAINTENSSRLNWFRKNQQRLIDNLGSQKLVGKAKAQIAEQEEKRRKRLEAERNEKQQKFTGPPNWRPAIDGALNLDYMRPIEPSVSNLLYEKGMPSYEARKNYLNERYEKMLEDRYYYLYGSSWVYGWRFKDFPPVQATKLGKRQIIQASFYRRNASSLQRDPNWYKICQTGNPKNYNDVLTY</sequence>
<dbReference type="Proteomes" id="UP000829291">
    <property type="component" value="Chromosome 7"/>
</dbReference>
<dbReference type="InParanoid" id="A0A6J0BFD5"/>
<evidence type="ECO:0000259" key="2">
    <source>
        <dbReference type="Pfam" id="PF22589"/>
    </source>
</evidence>
<reference evidence="4" key="1">
    <citation type="submission" date="2025-08" db="UniProtKB">
        <authorList>
            <consortium name="RefSeq"/>
        </authorList>
    </citation>
    <scope>IDENTIFICATION</scope>
    <source>
        <tissue evidence="4">Thorax and Abdomen</tissue>
    </source>
</reference>
<dbReference type="PANTHER" id="PTHR35826">
    <property type="entry name" value="PROTEIN ATP6V1FNB-LIKE"/>
    <property type="match status" value="1"/>
</dbReference>
<proteinExistence type="predicted"/>